<organism evidence="1 2">
    <name type="scientific">Paracoccus alkenifer</name>
    <dbReference type="NCBI Taxonomy" id="65735"/>
    <lineage>
        <taxon>Bacteria</taxon>
        <taxon>Pseudomonadati</taxon>
        <taxon>Pseudomonadota</taxon>
        <taxon>Alphaproteobacteria</taxon>
        <taxon>Rhodobacterales</taxon>
        <taxon>Paracoccaceae</taxon>
        <taxon>Paracoccus</taxon>
    </lineage>
</organism>
<gene>
    <name evidence="1" type="ORF">SAMN04488075_1962</name>
</gene>
<dbReference type="AlphaFoldDB" id="A0A1H6M6B5"/>
<evidence type="ECO:0008006" key="3">
    <source>
        <dbReference type="Google" id="ProtNLM"/>
    </source>
</evidence>
<dbReference type="OrthoDB" id="546653at2"/>
<proteinExistence type="predicted"/>
<evidence type="ECO:0000313" key="1">
    <source>
        <dbReference type="EMBL" id="SEH96793.1"/>
    </source>
</evidence>
<sequence length="299" mass="32531">MTARRTRPRGFAGWNPRPDTLALVAQVRAVLDEYAAHLPLTVRQVFYRLVGSRGYDKTERAYARLCETVGRARRAGMLPFAAFRDDGGSRHGGDGYDSPAAFLRGLRWQAEGFTLDRQQGQPLRLWLLCEAAGMAPMLSRTADAYGVPVLSSGGFDSLTAKHDLARELARVTQGGQRAEVLHIGDLDPSGVHLFTALAEDVGAMCNALDCESAPRFTRLAVTPAQAEAMDLPSAPPKATDRRAFTGETVQAEAIPPDMLSALVRDAIEARQDGDTLRAVLDREAQARGDLVEWLERMAG</sequence>
<protein>
    <recommendedName>
        <fullName evidence="3">DUF2399 domain-containing protein</fullName>
    </recommendedName>
</protein>
<dbReference type="RefSeq" id="WP_090847878.1">
    <property type="nucleotide sequence ID" value="NZ_FNXG01000003.1"/>
</dbReference>
<evidence type="ECO:0000313" key="2">
    <source>
        <dbReference type="Proteomes" id="UP000199125"/>
    </source>
</evidence>
<reference evidence="2" key="1">
    <citation type="submission" date="2016-10" db="EMBL/GenBank/DDBJ databases">
        <authorList>
            <person name="Varghese N."/>
            <person name="Submissions S."/>
        </authorList>
    </citation>
    <scope>NUCLEOTIDE SEQUENCE [LARGE SCALE GENOMIC DNA]</scope>
    <source>
        <strain evidence="2">DSM 11593</strain>
    </source>
</reference>
<accession>A0A1H6M6B5</accession>
<keyword evidence="2" id="KW-1185">Reference proteome</keyword>
<dbReference type="EMBL" id="FNXG01000003">
    <property type="protein sequence ID" value="SEH96793.1"/>
    <property type="molecule type" value="Genomic_DNA"/>
</dbReference>
<dbReference type="Proteomes" id="UP000199125">
    <property type="component" value="Unassembled WGS sequence"/>
</dbReference>
<dbReference type="STRING" id="65735.SAMN04488075_1962"/>
<name>A0A1H6M6B5_9RHOB</name>